<keyword evidence="2" id="KW-0472">Membrane</keyword>
<dbReference type="RefSeq" id="XP_028476336.1">
    <property type="nucleotide sequence ID" value="XM_028623403.1"/>
</dbReference>
<evidence type="ECO:0000256" key="1">
    <source>
        <dbReference type="SAM" id="MobiDB-lite"/>
    </source>
</evidence>
<keyword evidence="2" id="KW-0812">Transmembrane</keyword>
<dbReference type="InterPro" id="IPR052786">
    <property type="entry name" value="Spore_wall_assembly"/>
</dbReference>
<dbReference type="PANTHER" id="PTHR34292:SF2">
    <property type="entry name" value="OUTER SPORE WALL PROTEIN LDS1"/>
    <property type="match status" value="1"/>
</dbReference>
<organism evidence="3 4">
    <name type="scientific">Apiotrichum porosum</name>
    <dbReference type="NCBI Taxonomy" id="105984"/>
    <lineage>
        <taxon>Eukaryota</taxon>
        <taxon>Fungi</taxon>
        <taxon>Dikarya</taxon>
        <taxon>Basidiomycota</taxon>
        <taxon>Agaricomycotina</taxon>
        <taxon>Tremellomycetes</taxon>
        <taxon>Trichosporonales</taxon>
        <taxon>Trichosporonaceae</taxon>
        <taxon>Apiotrichum</taxon>
    </lineage>
</organism>
<sequence>MPTELLALPPSYTLVGLYRLLTDPSIREPVLAKVKHAAVRGAVVGAAYATLGWGFMSWIVKRWIVKGRVGERVTLGHGSVSMNIDLVLYTHLLLLIPQVGQIMKFFMRKNLRIARARAYALTVASRKKPQEFWGLGYIEEWQQPPVMTPEQRAAGGRSHEEKWLRWFLWWPSQMLLRQFILLPLRPELPLLLPIVIAAVRSVGTAQYLHKPYFAQKRMTKQQIWLWIEERKWAYRSFGFTSALLERLPIIGLLFSISNNIGAAMWAHDLEKRQHLFAHGILQPLPPARVGIFGSGTPRDITTEVVVAEKQIEARWSTRPVFHPQVIERPDSEYPDVAPPSYEASAAGVAAAAAAAGSSTGKSSAIKVPPPLPARTSAATTSTAVPPPLPPRHDVKLDAETSMPGAL</sequence>
<feature type="compositionally biased region" description="Low complexity" evidence="1">
    <location>
        <begin position="373"/>
        <end position="383"/>
    </location>
</feature>
<feature type="transmembrane region" description="Helical" evidence="2">
    <location>
        <begin position="86"/>
        <end position="107"/>
    </location>
</feature>
<gene>
    <name evidence="3" type="ORF">EHS24_008077</name>
</gene>
<dbReference type="AlphaFoldDB" id="A0A427XT06"/>
<evidence type="ECO:0000256" key="2">
    <source>
        <dbReference type="SAM" id="Phobius"/>
    </source>
</evidence>
<comment type="caution">
    <text evidence="3">The sequence shown here is derived from an EMBL/GenBank/DDBJ whole genome shotgun (WGS) entry which is preliminary data.</text>
</comment>
<feature type="transmembrane region" description="Helical" evidence="2">
    <location>
        <begin position="37"/>
        <end position="60"/>
    </location>
</feature>
<accession>A0A427XT06</accession>
<proteinExistence type="predicted"/>
<dbReference type="STRING" id="105984.A0A427XT06"/>
<evidence type="ECO:0000313" key="3">
    <source>
        <dbReference type="EMBL" id="RSH81881.1"/>
    </source>
</evidence>
<evidence type="ECO:0000313" key="4">
    <source>
        <dbReference type="Proteomes" id="UP000279236"/>
    </source>
</evidence>
<feature type="region of interest" description="Disordered" evidence="1">
    <location>
        <begin position="357"/>
        <end position="406"/>
    </location>
</feature>
<dbReference type="Proteomes" id="UP000279236">
    <property type="component" value="Unassembled WGS sequence"/>
</dbReference>
<keyword evidence="2" id="KW-1133">Transmembrane helix</keyword>
<dbReference type="OrthoDB" id="10012223at2759"/>
<dbReference type="PANTHER" id="PTHR34292">
    <property type="entry name" value="OUTER SPORE WALL PROTEIN LDS1"/>
    <property type="match status" value="1"/>
</dbReference>
<dbReference type="EMBL" id="RSCE01000006">
    <property type="protein sequence ID" value="RSH81881.1"/>
    <property type="molecule type" value="Genomic_DNA"/>
</dbReference>
<dbReference type="GeneID" id="39592620"/>
<keyword evidence="4" id="KW-1185">Reference proteome</keyword>
<name>A0A427XT06_9TREE</name>
<protein>
    <submittedName>
        <fullName evidence="3">Uncharacterized protein</fullName>
    </submittedName>
</protein>
<reference evidence="3 4" key="1">
    <citation type="submission" date="2018-11" db="EMBL/GenBank/DDBJ databases">
        <title>Genome sequence of Apiotrichum porosum DSM 27194.</title>
        <authorList>
            <person name="Aliyu H."/>
            <person name="Gorte O."/>
            <person name="Ochsenreither K."/>
        </authorList>
    </citation>
    <scope>NUCLEOTIDE SEQUENCE [LARGE SCALE GENOMIC DNA]</scope>
    <source>
        <strain evidence="3 4">DSM 27194</strain>
    </source>
</reference>